<dbReference type="Proteomes" id="UP001480595">
    <property type="component" value="Unassembled WGS sequence"/>
</dbReference>
<comment type="caution">
    <text evidence="1">The sequence shown here is derived from an EMBL/GenBank/DDBJ whole genome shotgun (WGS) entry which is preliminary data.</text>
</comment>
<evidence type="ECO:0000313" key="1">
    <source>
        <dbReference type="EMBL" id="KAK8076446.1"/>
    </source>
</evidence>
<dbReference type="RefSeq" id="XP_066719405.1">
    <property type="nucleotide sequence ID" value="XM_066855127.1"/>
</dbReference>
<dbReference type="GeneID" id="92088190"/>
<reference evidence="1 2" key="1">
    <citation type="submission" date="2023-01" db="EMBL/GenBank/DDBJ databases">
        <title>Analysis of 21 Apiospora genomes using comparative genomics revels a genus with tremendous synthesis potential of carbohydrate active enzymes and secondary metabolites.</title>
        <authorList>
            <person name="Sorensen T."/>
        </authorList>
    </citation>
    <scope>NUCLEOTIDE SEQUENCE [LARGE SCALE GENOMIC DNA]</scope>
    <source>
        <strain evidence="1 2">CBS 135458</strain>
    </source>
</reference>
<dbReference type="EMBL" id="JAQQWL010000004">
    <property type="protein sequence ID" value="KAK8076446.1"/>
    <property type="molecule type" value="Genomic_DNA"/>
</dbReference>
<sequence>MSVALSPFPRARLLASVQLAAGISASLEMNSAASGGPDDQIVKKQSSSFFDVRDIAWGPFAVYTLFS</sequence>
<gene>
    <name evidence="1" type="ORF">PG994_003718</name>
</gene>
<accession>A0ABR1W1K1</accession>
<protein>
    <submittedName>
        <fullName evidence="1">Uncharacterized protein</fullName>
    </submittedName>
</protein>
<organism evidence="1 2">
    <name type="scientific">Apiospora phragmitis</name>
    <dbReference type="NCBI Taxonomy" id="2905665"/>
    <lineage>
        <taxon>Eukaryota</taxon>
        <taxon>Fungi</taxon>
        <taxon>Dikarya</taxon>
        <taxon>Ascomycota</taxon>
        <taxon>Pezizomycotina</taxon>
        <taxon>Sordariomycetes</taxon>
        <taxon>Xylariomycetidae</taxon>
        <taxon>Amphisphaeriales</taxon>
        <taxon>Apiosporaceae</taxon>
        <taxon>Apiospora</taxon>
    </lineage>
</organism>
<keyword evidence="2" id="KW-1185">Reference proteome</keyword>
<name>A0ABR1W1K1_9PEZI</name>
<evidence type="ECO:0000313" key="2">
    <source>
        <dbReference type="Proteomes" id="UP001480595"/>
    </source>
</evidence>
<proteinExistence type="predicted"/>